<protein>
    <submittedName>
        <fullName evidence="1">Uncharacterized protein</fullName>
    </submittedName>
</protein>
<accession>Q7P5T1</accession>
<proteinExistence type="predicted"/>
<evidence type="ECO:0000313" key="2">
    <source>
        <dbReference type="Proteomes" id="UP000006454"/>
    </source>
</evidence>
<name>Q7P5T1_FUSVC</name>
<dbReference type="AlphaFoldDB" id="Q7P5T1"/>
<dbReference type="Proteomes" id="UP000006454">
    <property type="component" value="Unassembled WGS sequence"/>
</dbReference>
<comment type="caution">
    <text evidence="1">The sequence shown here is derived from an EMBL/GenBank/DDBJ whole genome shotgun (WGS) entry which is preliminary data.</text>
</comment>
<evidence type="ECO:0000313" key="1">
    <source>
        <dbReference type="EMBL" id="EAA24092.1"/>
    </source>
</evidence>
<gene>
    <name evidence="1" type="ORF">FNV0877</name>
</gene>
<reference evidence="1 2" key="1">
    <citation type="journal article" date="2003" name="Genome Res.">
        <title>Genome analysis of F. nucleatum sub spp vincentii and its comparison with the genome of F. nucleatum ATCC 25586.</title>
        <authorList>
            <person name="Kapatral V."/>
            <person name="Ivanova N."/>
            <person name="Anderson I."/>
            <person name="Reznik G."/>
            <person name="Bhattacharyya A."/>
            <person name="Gardner W.L."/>
            <person name="Mikhailova N."/>
            <person name="Lapidus A."/>
            <person name="Larsen N."/>
            <person name="D'Souza M."/>
            <person name="Walunas T."/>
            <person name="Haselkorn R."/>
            <person name="Overbeek R."/>
            <person name="Kyrpides N."/>
        </authorList>
    </citation>
    <scope>NUCLEOTIDE SEQUENCE [LARGE SCALE GENOMIC DNA]</scope>
    <source>
        <strain evidence="1 2">ATCC 49256</strain>
    </source>
</reference>
<sequence>MEKIIEIYMECGDFYESVRKSGLPILTAHKILLRSGILKIQDKIKYGSEAGKKGGEAEEYFQKLVPEAIDANKYWKKNNPIFDFNFKGLNIDVKYSSITVRSEKNINWWVRAKGTQDITVAFLEREKGKALDKPNILLIPQQFITQKCMIYISKNGDYFKMFQVKEEDLVKELEEYAELKKKKLI</sequence>
<organism evidence="1 2">
    <name type="scientific">Fusobacterium vincentii ATCC 49256</name>
    <dbReference type="NCBI Taxonomy" id="209882"/>
    <lineage>
        <taxon>Bacteria</taxon>
        <taxon>Fusobacteriati</taxon>
        <taxon>Fusobacteriota</taxon>
        <taxon>Fusobacteriia</taxon>
        <taxon>Fusobacteriales</taxon>
        <taxon>Fusobacteriaceae</taxon>
        <taxon>Fusobacterium</taxon>
    </lineage>
</organism>
<dbReference type="EMBL" id="AABF01000056">
    <property type="protein sequence ID" value="EAA24092.1"/>
    <property type="molecule type" value="Genomic_DNA"/>
</dbReference>